<accession>A0A917BBV0</accession>
<evidence type="ECO:0000256" key="1">
    <source>
        <dbReference type="ARBA" id="ARBA00022723"/>
    </source>
</evidence>
<dbReference type="Pfam" id="PF04909">
    <property type="entry name" value="Amidohydro_2"/>
    <property type="match status" value="1"/>
</dbReference>
<comment type="caution">
    <text evidence="7">The sequence shown here is derived from an EMBL/GenBank/DDBJ whole genome shotgun (WGS) entry which is preliminary data.</text>
</comment>
<gene>
    <name evidence="7" type="ORF">GCM10011399_29780</name>
</gene>
<keyword evidence="1" id="KW-0479">Metal-binding</keyword>
<sequence>MTHAPNSPALIDIHAHFLPPWYVEEAVGAGLVVPDGTPGWPSWSVDDHLRLMDANGITTSVLSISSPGVHFGDDARAAALAIRVNDFAAEVCAEHPDRFDFFATLPLPAVDASLAEAIRGLDELGAVGVAVGSNAQGAYLNNAQNAELWRELDSRGATVFMHPQSPAGWELTSLDLPRSMIEFLFDSTRSVIALALDGTFETYPGLQLVVPHCGAMLPLVADRVDLFQKRMLPAAPYPAGSKRVASETLRDLWYDLAGTPMPTQASALVNLVGDSHVLFGSDHCFAPPALVAEQIASLDEQWRERIGGDWRELTTANAVRLLRHS</sequence>
<dbReference type="CDD" id="cd01292">
    <property type="entry name" value="metallo-dependent_hydrolases"/>
    <property type="match status" value="1"/>
</dbReference>
<dbReference type="InterPro" id="IPR006680">
    <property type="entry name" value="Amidohydro-rel"/>
</dbReference>
<dbReference type="SUPFAM" id="SSF51556">
    <property type="entry name" value="Metallo-dependent hydrolases"/>
    <property type="match status" value="1"/>
</dbReference>
<reference evidence="7 8" key="1">
    <citation type="journal article" date="2014" name="Int. J. Syst. Evol. Microbiol.">
        <title>Complete genome sequence of Corynebacterium casei LMG S-19264T (=DSM 44701T), isolated from a smear-ripened cheese.</title>
        <authorList>
            <consortium name="US DOE Joint Genome Institute (JGI-PGF)"/>
            <person name="Walter F."/>
            <person name="Albersmeier A."/>
            <person name="Kalinowski J."/>
            <person name="Ruckert C."/>
        </authorList>
    </citation>
    <scope>NUCLEOTIDE SEQUENCE [LARGE SCALE GENOMIC DNA]</scope>
    <source>
        <strain evidence="7 8">CGMCC 1.12976</strain>
    </source>
</reference>
<evidence type="ECO:0000313" key="8">
    <source>
        <dbReference type="Proteomes" id="UP000598775"/>
    </source>
</evidence>
<dbReference type="InterPro" id="IPR032465">
    <property type="entry name" value="ACMSD"/>
</dbReference>
<dbReference type="GO" id="GO:0046872">
    <property type="term" value="F:metal ion binding"/>
    <property type="evidence" value="ECO:0007669"/>
    <property type="project" value="UniProtKB-KW"/>
</dbReference>
<dbReference type="GO" id="GO:0019748">
    <property type="term" value="P:secondary metabolic process"/>
    <property type="evidence" value="ECO:0007669"/>
    <property type="project" value="TreeGrafter"/>
</dbReference>
<dbReference type="EC" id="4.1.1.52" evidence="5"/>
<evidence type="ECO:0000256" key="5">
    <source>
        <dbReference type="ARBA" id="ARBA00038889"/>
    </source>
</evidence>
<protein>
    <recommendedName>
        <fullName evidence="5">6-methylsalicylate decarboxylase</fullName>
        <ecNumber evidence="5">4.1.1.52</ecNumber>
    </recommendedName>
</protein>
<evidence type="ECO:0000259" key="6">
    <source>
        <dbReference type="Pfam" id="PF04909"/>
    </source>
</evidence>
<keyword evidence="8" id="KW-1185">Reference proteome</keyword>
<dbReference type="PANTHER" id="PTHR21240:SF29">
    <property type="entry name" value="AMIDOHYDROLASE-RELATED DOMAIN-CONTAINING PROTEIN"/>
    <property type="match status" value="1"/>
</dbReference>
<dbReference type="GO" id="GO:0016787">
    <property type="term" value="F:hydrolase activity"/>
    <property type="evidence" value="ECO:0007669"/>
    <property type="project" value="InterPro"/>
</dbReference>
<dbReference type="GO" id="GO:0047596">
    <property type="term" value="F:6-methylsalicylate decarboxylase activity"/>
    <property type="evidence" value="ECO:0007669"/>
    <property type="project" value="UniProtKB-EC"/>
</dbReference>
<dbReference type="Proteomes" id="UP000598775">
    <property type="component" value="Unassembled WGS sequence"/>
</dbReference>
<evidence type="ECO:0000256" key="4">
    <source>
        <dbReference type="ARBA" id="ARBA00036832"/>
    </source>
</evidence>
<comment type="catalytic activity">
    <reaction evidence="4">
        <text>6-methylsalicylate + H(+) = 3-methylphenol + CO2</text>
        <dbReference type="Rhea" id="RHEA:23112"/>
        <dbReference type="ChEBI" id="CHEBI:15378"/>
        <dbReference type="ChEBI" id="CHEBI:16526"/>
        <dbReference type="ChEBI" id="CHEBI:17231"/>
        <dbReference type="ChEBI" id="CHEBI:36658"/>
        <dbReference type="EC" id="4.1.1.52"/>
    </reaction>
    <physiologicalReaction direction="left-to-right" evidence="4">
        <dbReference type="Rhea" id="RHEA:23113"/>
    </physiologicalReaction>
</comment>
<proteinExistence type="predicted"/>
<feature type="domain" description="Amidohydrolase-related" evidence="6">
    <location>
        <begin position="11"/>
        <end position="309"/>
    </location>
</feature>
<evidence type="ECO:0000313" key="7">
    <source>
        <dbReference type="EMBL" id="GGF34693.1"/>
    </source>
</evidence>
<name>A0A917BBV0_9MICO</name>
<dbReference type="GO" id="GO:0005829">
    <property type="term" value="C:cytosol"/>
    <property type="evidence" value="ECO:0007669"/>
    <property type="project" value="TreeGrafter"/>
</dbReference>
<dbReference type="RefSeq" id="WP_188679539.1">
    <property type="nucleotide sequence ID" value="NZ_BMGP01000005.1"/>
</dbReference>
<keyword evidence="2" id="KW-0862">Zinc</keyword>
<dbReference type="EMBL" id="BMGP01000005">
    <property type="protein sequence ID" value="GGF34693.1"/>
    <property type="molecule type" value="Genomic_DNA"/>
</dbReference>
<dbReference type="Gene3D" id="3.20.20.140">
    <property type="entry name" value="Metal-dependent hydrolases"/>
    <property type="match status" value="1"/>
</dbReference>
<dbReference type="AlphaFoldDB" id="A0A917BBV0"/>
<dbReference type="PANTHER" id="PTHR21240">
    <property type="entry name" value="2-AMINO-3-CARBOXYLMUCONATE-6-SEMIALDEHYDE DECARBOXYLASE"/>
    <property type="match status" value="1"/>
</dbReference>
<dbReference type="InterPro" id="IPR032466">
    <property type="entry name" value="Metal_Hydrolase"/>
</dbReference>
<keyword evidence="3" id="KW-0456">Lyase</keyword>
<evidence type="ECO:0000256" key="2">
    <source>
        <dbReference type="ARBA" id="ARBA00022833"/>
    </source>
</evidence>
<evidence type="ECO:0000256" key="3">
    <source>
        <dbReference type="ARBA" id="ARBA00023239"/>
    </source>
</evidence>
<organism evidence="7 8">
    <name type="scientific">Subtercola lobariae</name>
    <dbReference type="NCBI Taxonomy" id="1588641"/>
    <lineage>
        <taxon>Bacteria</taxon>
        <taxon>Bacillati</taxon>
        <taxon>Actinomycetota</taxon>
        <taxon>Actinomycetes</taxon>
        <taxon>Micrococcales</taxon>
        <taxon>Microbacteriaceae</taxon>
        <taxon>Subtercola</taxon>
    </lineage>
</organism>